<dbReference type="CDD" id="cd13399">
    <property type="entry name" value="Slt35-like"/>
    <property type="match status" value="1"/>
</dbReference>
<evidence type="ECO:0000256" key="1">
    <source>
        <dbReference type="PIRSR" id="PIRSR611757-1"/>
    </source>
</evidence>
<dbReference type="FunFam" id="1.10.8.350:FF:000001">
    <property type="entry name" value="Lytic murein transglycosylase B"/>
    <property type="match status" value="1"/>
</dbReference>
<dbReference type="PANTHER" id="PTHR30163">
    <property type="entry name" value="MEMBRANE-BOUND LYTIC MUREIN TRANSGLYCOSYLASE B"/>
    <property type="match status" value="1"/>
</dbReference>
<dbReference type="GO" id="GO:0009253">
    <property type="term" value="P:peptidoglycan catabolic process"/>
    <property type="evidence" value="ECO:0007669"/>
    <property type="project" value="TreeGrafter"/>
</dbReference>
<dbReference type="EMBL" id="FOGS01000009">
    <property type="protein sequence ID" value="SES19949.1"/>
    <property type="molecule type" value="Genomic_DNA"/>
</dbReference>
<protein>
    <submittedName>
        <fullName evidence="3">Membrane-bound lytic murein transglycosylase B</fullName>
    </submittedName>
</protein>
<feature type="domain" description="Transglycosylase SLT" evidence="2">
    <location>
        <begin position="40"/>
        <end position="330"/>
    </location>
</feature>
<dbReference type="AlphaFoldDB" id="A0A1H9VEG1"/>
<dbReference type="InterPro" id="IPR043426">
    <property type="entry name" value="MltB-like"/>
</dbReference>
<proteinExistence type="predicted"/>
<dbReference type="Gene3D" id="1.10.8.350">
    <property type="entry name" value="Bacterial muramidase"/>
    <property type="match status" value="1"/>
</dbReference>
<reference evidence="4" key="1">
    <citation type="submission" date="2016-10" db="EMBL/GenBank/DDBJ databases">
        <authorList>
            <person name="Varghese N."/>
            <person name="Submissions S."/>
        </authorList>
    </citation>
    <scope>NUCLEOTIDE SEQUENCE [LARGE SCALE GENOMIC DNA]</scope>
    <source>
        <strain evidence="4">CGMCC 1.6495</strain>
    </source>
</reference>
<dbReference type="SUPFAM" id="SSF53955">
    <property type="entry name" value="Lysozyme-like"/>
    <property type="match status" value="1"/>
</dbReference>
<dbReference type="InterPro" id="IPR011757">
    <property type="entry name" value="Lytic_transglycosylase_MltB"/>
</dbReference>
<organism evidence="3 4">
    <name type="scientific">Vreelandella subterranea</name>
    <dbReference type="NCBI Taxonomy" id="416874"/>
    <lineage>
        <taxon>Bacteria</taxon>
        <taxon>Pseudomonadati</taxon>
        <taxon>Pseudomonadota</taxon>
        <taxon>Gammaproteobacteria</taxon>
        <taxon>Oceanospirillales</taxon>
        <taxon>Halomonadaceae</taxon>
        <taxon>Vreelandella</taxon>
    </lineage>
</organism>
<feature type="active site" evidence="1">
    <location>
        <position position="132"/>
    </location>
</feature>
<dbReference type="NCBIfam" id="TIGR02282">
    <property type="entry name" value="MltB"/>
    <property type="match status" value="1"/>
</dbReference>
<dbReference type="RefSeq" id="WP_092828729.1">
    <property type="nucleotide sequence ID" value="NZ_FOGS01000009.1"/>
</dbReference>
<evidence type="ECO:0000313" key="3">
    <source>
        <dbReference type="EMBL" id="SES19949.1"/>
    </source>
</evidence>
<evidence type="ECO:0000259" key="2">
    <source>
        <dbReference type="Pfam" id="PF13406"/>
    </source>
</evidence>
<accession>A0A1H9VEG1</accession>
<name>A0A1H9VEG1_9GAMM</name>
<dbReference type="Pfam" id="PF13406">
    <property type="entry name" value="SLT_2"/>
    <property type="match status" value="1"/>
</dbReference>
<evidence type="ECO:0000313" key="4">
    <source>
        <dbReference type="Proteomes" id="UP000198505"/>
    </source>
</evidence>
<dbReference type="Gene3D" id="1.10.530.10">
    <property type="match status" value="1"/>
</dbReference>
<dbReference type="PANTHER" id="PTHR30163:SF9">
    <property type="entry name" value="MEMBRANE-BOUND LYTIC MUREIN TRANSGLYCOSYLASE B"/>
    <property type="match status" value="1"/>
</dbReference>
<dbReference type="InterPro" id="IPR023346">
    <property type="entry name" value="Lysozyme-like_dom_sf"/>
</dbReference>
<dbReference type="STRING" id="416874.SAMN04487958_10945"/>
<keyword evidence="4" id="KW-1185">Reference proteome</keyword>
<dbReference type="InterPro" id="IPR031304">
    <property type="entry name" value="SLT_2"/>
</dbReference>
<dbReference type="Proteomes" id="UP000198505">
    <property type="component" value="Unassembled WGS sequence"/>
</dbReference>
<sequence length="350" mass="38048">MNRAKRMAGVGVLGVMVGGLALPLMAEDAHYFDPGHHAGARALVQSLEGEGVPSDWLNRQLRQARLRQSVLDAMAGAAERHLEWHEYRDIFMTQQRIEEGVEFQQAHLEAFAKAEDVYGVPRDIITAIIGVETYYGRYRGGHPVLDSLATLAFEHPTRGDFFTRELGAFLQIAHEQAVDPAALKGSYAGAMGYPQFIPTSYQAYAVDFDDDGQRDLWNNPVDAIGSVANYFAEHGWQEGGAVYHPAEGPETAPSGLSINQITPPATSLEALESAGITPDGGLDESALVTPLVLTLSDGQLTYRLGDHNFYVITRYNHSHLYAMAVAELAEAIAAEAQEAGVKRPLGEDDA</sequence>
<dbReference type="GO" id="GO:0008933">
    <property type="term" value="F:peptidoglycan lytic transglycosylase activity"/>
    <property type="evidence" value="ECO:0007669"/>
    <property type="project" value="TreeGrafter"/>
</dbReference>
<gene>
    <name evidence="3" type="ORF">SAMN04487958_10945</name>
</gene>